<dbReference type="HOGENOM" id="CLU_2886684_0_0_1"/>
<keyword evidence="2" id="KW-1185">Reference proteome</keyword>
<dbReference type="AlphaFoldDB" id="A0A0C9Z530"/>
<accession>A0A0C9Z530</accession>
<reference evidence="1 2" key="1">
    <citation type="submission" date="2014-04" db="EMBL/GenBank/DDBJ databases">
        <authorList>
            <consortium name="DOE Joint Genome Institute"/>
            <person name="Kuo A."/>
            <person name="Kohler A."/>
            <person name="Costa M.D."/>
            <person name="Nagy L.G."/>
            <person name="Floudas D."/>
            <person name="Copeland A."/>
            <person name="Barry K.W."/>
            <person name="Cichocki N."/>
            <person name="Veneault-Fourrey C."/>
            <person name="LaButti K."/>
            <person name="Lindquist E.A."/>
            <person name="Lipzen A."/>
            <person name="Lundell T."/>
            <person name="Morin E."/>
            <person name="Murat C."/>
            <person name="Sun H."/>
            <person name="Tunlid A."/>
            <person name="Henrissat B."/>
            <person name="Grigoriev I.V."/>
            <person name="Hibbett D.S."/>
            <person name="Martin F."/>
            <person name="Nordberg H.P."/>
            <person name="Cantor M.N."/>
            <person name="Hua S.X."/>
        </authorList>
    </citation>
    <scope>NUCLEOTIDE SEQUENCE [LARGE SCALE GENOMIC DNA]</scope>
    <source>
        <strain evidence="1 2">441</strain>
    </source>
</reference>
<evidence type="ECO:0000313" key="1">
    <source>
        <dbReference type="EMBL" id="KIK17532.1"/>
    </source>
</evidence>
<organism evidence="1 2">
    <name type="scientific">Pisolithus microcarpus 441</name>
    <dbReference type="NCBI Taxonomy" id="765257"/>
    <lineage>
        <taxon>Eukaryota</taxon>
        <taxon>Fungi</taxon>
        <taxon>Dikarya</taxon>
        <taxon>Basidiomycota</taxon>
        <taxon>Agaricomycotina</taxon>
        <taxon>Agaricomycetes</taxon>
        <taxon>Agaricomycetidae</taxon>
        <taxon>Boletales</taxon>
        <taxon>Sclerodermatineae</taxon>
        <taxon>Pisolithaceae</taxon>
        <taxon>Pisolithus</taxon>
    </lineage>
</organism>
<gene>
    <name evidence="1" type="ORF">PISMIDRAFT_15040</name>
</gene>
<name>A0A0C9Z530_9AGAM</name>
<proteinExistence type="predicted"/>
<reference evidence="2" key="2">
    <citation type="submission" date="2015-01" db="EMBL/GenBank/DDBJ databases">
        <title>Evolutionary Origins and Diversification of the Mycorrhizal Mutualists.</title>
        <authorList>
            <consortium name="DOE Joint Genome Institute"/>
            <consortium name="Mycorrhizal Genomics Consortium"/>
            <person name="Kohler A."/>
            <person name="Kuo A."/>
            <person name="Nagy L.G."/>
            <person name="Floudas D."/>
            <person name="Copeland A."/>
            <person name="Barry K.W."/>
            <person name="Cichocki N."/>
            <person name="Veneault-Fourrey C."/>
            <person name="LaButti K."/>
            <person name="Lindquist E.A."/>
            <person name="Lipzen A."/>
            <person name="Lundell T."/>
            <person name="Morin E."/>
            <person name="Murat C."/>
            <person name="Riley R."/>
            <person name="Ohm R."/>
            <person name="Sun H."/>
            <person name="Tunlid A."/>
            <person name="Henrissat B."/>
            <person name="Grigoriev I.V."/>
            <person name="Hibbett D.S."/>
            <person name="Martin F."/>
        </authorList>
    </citation>
    <scope>NUCLEOTIDE SEQUENCE [LARGE SCALE GENOMIC DNA]</scope>
    <source>
        <strain evidence="2">441</strain>
    </source>
</reference>
<sequence length="63" mass="6863">MQLLSADLLCDTTAECGLSMGLGPICLDELMFWMEKQSLQLITLAVQVAWTTLMEGVEASNTP</sequence>
<dbReference type="EMBL" id="KN833825">
    <property type="protein sequence ID" value="KIK17532.1"/>
    <property type="molecule type" value="Genomic_DNA"/>
</dbReference>
<protein>
    <submittedName>
        <fullName evidence="1">Uncharacterized protein</fullName>
    </submittedName>
</protein>
<dbReference type="Proteomes" id="UP000054018">
    <property type="component" value="Unassembled WGS sequence"/>
</dbReference>
<evidence type="ECO:0000313" key="2">
    <source>
        <dbReference type="Proteomes" id="UP000054018"/>
    </source>
</evidence>